<name>A0ABY5MK65_9HYPH</name>
<keyword evidence="1" id="KW-0732">Signal</keyword>
<accession>A0ABY5MK65</accession>
<proteinExistence type="predicted"/>
<sequence>MFRFRTFVLPILAAAFSGGLAHADDAVVGGPVAAQVLRVIDGDTFVAEALIWPRQKITVNVRLRGIDAPEIRSRCPAEKTAGLEAREALAALVRPQGITISNIGGGKYYGRVMADAHTAEGLDIAETLLRQRLVRAYDGGRRERDCDALALNENGG</sequence>
<dbReference type="Pfam" id="PF00565">
    <property type="entry name" value="SNase"/>
    <property type="match status" value="1"/>
</dbReference>
<dbReference type="Gene3D" id="2.40.50.90">
    <property type="match status" value="1"/>
</dbReference>
<feature type="signal peptide" evidence="1">
    <location>
        <begin position="1"/>
        <end position="23"/>
    </location>
</feature>
<dbReference type="InterPro" id="IPR016071">
    <property type="entry name" value="Staphylococal_nuclease_OB-fold"/>
</dbReference>
<dbReference type="EMBL" id="CP030941">
    <property type="protein sequence ID" value="UUP17455.1"/>
    <property type="molecule type" value="Genomic_DNA"/>
</dbReference>
<keyword evidence="4" id="KW-1185">Reference proteome</keyword>
<feature type="chain" id="PRO_5047469424" description="TNase-like domain-containing protein" evidence="1">
    <location>
        <begin position="24"/>
        <end position="156"/>
    </location>
</feature>
<dbReference type="RefSeq" id="WP_338529787.1">
    <property type="nucleotide sequence ID" value="NZ_CP030941.1"/>
</dbReference>
<dbReference type="Proteomes" id="UP001342418">
    <property type="component" value="Chromosome"/>
</dbReference>
<feature type="domain" description="TNase-like" evidence="2">
    <location>
        <begin position="30"/>
        <end position="156"/>
    </location>
</feature>
<organism evidence="3 4">
    <name type="scientific">Nitratireductor thuwali</name>
    <dbReference type="NCBI Taxonomy" id="2267699"/>
    <lineage>
        <taxon>Bacteria</taxon>
        <taxon>Pseudomonadati</taxon>
        <taxon>Pseudomonadota</taxon>
        <taxon>Alphaproteobacteria</taxon>
        <taxon>Hyphomicrobiales</taxon>
        <taxon>Phyllobacteriaceae</taxon>
        <taxon>Nitratireductor</taxon>
    </lineage>
</organism>
<protein>
    <recommendedName>
        <fullName evidence="2">TNase-like domain-containing protein</fullName>
    </recommendedName>
</protein>
<evidence type="ECO:0000259" key="2">
    <source>
        <dbReference type="SMART" id="SM00318"/>
    </source>
</evidence>
<reference evidence="3 4" key="1">
    <citation type="submission" date="2018-07" db="EMBL/GenBank/DDBJ databases">
        <title>Genome sequence of Nitratireductor thuwali#1536.</title>
        <authorList>
            <person name="Michoud G."/>
            <person name="Merlino G."/>
            <person name="Sefrji F.O."/>
            <person name="Daffonchio D."/>
        </authorList>
    </citation>
    <scope>NUCLEOTIDE SEQUENCE [LARGE SCALE GENOMIC DNA]</scope>
    <source>
        <strain evidence="4">Nit1536</strain>
    </source>
</reference>
<evidence type="ECO:0000313" key="3">
    <source>
        <dbReference type="EMBL" id="UUP17455.1"/>
    </source>
</evidence>
<dbReference type="InterPro" id="IPR035437">
    <property type="entry name" value="SNase_OB-fold_sf"/>
</dbReference>
<dbReference type="SUPFAM" id="SSF50199">
    <property type="entry name" value="Staphylococcal nuclease"/>
    <property type="match status" value="1"/>
</dbReference>
<gene>
    <name evidence="3" type="ORF">NTH_01921</name>
</gene>
<evidence type="ECO:0000256" key="1">
    <source>
        <dbReference type="SAM" id="SignalP"/>
    </source>
</evidence>
<dbReference type="SMART" id="SM00318">
    <property type="entry name" value="SNc"/>
    <property type="match status" value="1"/>
</dbReference>
<evidence type="ECO:0000313" key="4">
    <source>
        <dbReference type="Proteomes" id="UP001342418"/>
    </source>
</evidence>